<dbReference type="Gene3D" id="3.40.50.1820">
    <property type="entry name" value="alpha/beta hydrolase"/>
    <property type="match status" value="1"/>
</dbReference>
<feature type="signal peptide" evidence="3">
    <location>
        <begin position="1"/>
        <end position="21"/>
    </location>
</feature>
<dbReference type="GO" id="GO:0006629">
    <property type="term" value="P:lipid metabolic process"/>
    <property type="evidence" value="ECO:0007669"/>
    <property type="project" value="InterPro"/>
</dbReference>
<sequence length="320" mass="35395">MILSTLKLWTCLLSLTTSAFASHGHGHGHSHGHASHISRREISSELFEKFKLFAQLATITNCDQNINRTGYPLTCDQGPCDLVQADDTEIVNTYHHKTGGTGYIALDHTRKLIIVTFRGTITFPDLYQDFRIPILTPVPELCDGCSAHPGFWEYWLSAKDQIIEELRAYTKQNPDYRVSVTGYSLGAGVATVAGVALRVEGIPCDIWTFGAAKPGNKKLAEFITDQQKPVSIYRATHAKDLIPAIPFTTIGFDYTQPSPEFWIDQPSGEVVTPDVVKYIEGINNQTGNLGQHGRSIGAEHEWYFGNMTVCGPSADLYALF</sequence>
<evidence type="ECO:0000313" key="6">
    <source>
        <dbReference type="Proteomes" id="UP001152646"/>
    </source>
</evidence>
<dbReference type="SUPFAM" id="SSF53474">
    <property type="entry name" value="alpha/beta-Hydrolases"/>
    <property type="match status" value="1"/>
</dbReference>
<dbReference type="CDD" id="cd00519">
    <property type="entry name" value="Lipase_3"/>
    <property type="match status" value="1"/>
</dbReference>
<dbReference type="Proteomes" id="UP001152646">
    <property type="component" value="Unassembled WGS sequence"/>
</dbReference>
<evidence type="ECO:0000256" key="2">
    <source>
        <dbReference type="ARBA" id="ARBA00022801"/>
    </source>
</evidence>
<protein>
    <recommendedName>
        <fullName evidence="4">Fungal lipase-type domain-containing protein</fullName>
    </recommendedName>
</protein>
<dbReference type="GO" id="GO:0017000">
    <property type="term" value="P:antibiotic biosynthetic process"/>
    <property type="evidence" value="ECO:0007669"/>
    <property type="project" value="UniProtKB-ARBA"/>
</dbReference>
<gene>
    <name evidence="5" type="ORF">PSALAMII_LOCUS8951</name>
</gene>
<dbReference type="InterPro" id="IPR029058">
    <property type="entry name" value="AB_hydrolase_fold"/>
</dbReference>
<evidence type="ECO:0000256" key="3">
    <source>
        <dbReference type="SAM" id="SignalP"/>
    </source>
</evidence>
<comment type="caution">
    <text evidence="5">The sequence shown here is derived from an EMBL/GenBank/DDBJ whole genome shotgun (WGS) entry which is preliminary data.</text>
</comment>
<keyword evidence="2" id="KW-0378">Hydrolase</keyword>
<dbReference type="AlphaFoldDB" id="A0A9W4JMF9"/>
<dbReference type="InterPro" id="IPR051299">
    <property type="entry name" value="AB_hydrolase_lip/est"/>
</dbReference>
<proteinExistence type="predicted"/>
<accession>A0A9W4JMF9</accession>
<organism evidence="5 6">
    <name type="scientific">Penicillium salamii</name>
    <dbReference type="NCBI Taxonomy" id="1612424"/>
    <lineage>
        <taxon>Eukaryota</taxon>
        <taxon>Fungi</taxon>
        <taxon>Dikarya</taxon>
        <taxon>Ascomycota</taxon>
        <taxon>Pezizomycotina</taxon>
        <taxon>Eurotiomycetes</taxon>
        <taxon>Eurotiomycetidae</taxon>
        <taxon>Eurotiales</taxon>
        <taxon>Aspergillaceae</taxon>
        <taxon>Penicillium</taxon>
    </lineage>
</organism>
<feature type="domain" description="Fungal lipase-type" evidence="4">
    <location>
        <begin position="114"/>
        <end position="248"/>
    </location>
</feature>
<evidence type="ECO:0000256" key="1">
    <source>
        <dbReference type="ARBA" id="ARBA00022729"/>
    </source>
</evidence>
<dbReference type="Pfam" id="PF01764">
    <property type="entry name" value="Lipase_3"/>
    <property type="match status" value="1"/>
</dbReference>
<dbReference type="EMBL" id="CAJVPA010000217">
    <property type="protein sequence ID" value="CAG8408909.1"/>
    <property type="molecule type" value="Genomic_DNA"/>
</dbReference>
<evidence type="ECO:0000259" key="4">
    <source>
        <dbReference type="Pfam" id="PF01764"/>
    </source>
</evidence>
<dbReference type="InterPro" id="IPR002921">
    <property type="entry name" value="Fungal_lipase-type"/>
</dbReference>
<dbReference type="PANTHER" id="PTHR46640:SF1">
    <property type="entry name" value="FUNGAL LIPASE-LIKE DOMAIN-CONTAINING PROTEIN-RELATED"/>
    <property type="match status" value="1"/>
</dbReference>
<dbReference type="GO" id="GO:0072330">
    <property type="term" value="P:monocarboxylic acid biosynthetic process"/>
    <property type="evidence" value="ECO:0007669"/>
    <property type="project" value="UniProtKB-ARBA"/>
</dbReference>
<dbReference type="GO" id="GO:0016787">
    <property type="term" value="F:hydrolase activity"/>
    <property type="evidence" value="ECO:0007669"/>
    <property type="project" value="UniProtKB-KW"/>
</dbReference>
<feature type="chain" id="PRO_5040974639" description="Fungal lipase-type domain-containing protein" evidence="3">
    <location>
        <begin position="22"/>
        <end position="320"/>
    </location>
</feature>
<keyword evidence="1 3" id="KW-0732">Signal</keyword>
<evidence type="ECO:0000313" key="5">
    <source>
        <dbReference type="EMBL" id="CAG8408909.1"/>
    </source>
</evidence>
<name>A0A9W4JMF9_9EURO</name>
<reference evidence="5" key="1">
    <citation type="submission" date="2021-07" db="EMBL/GenBank/DDBJ databases">
        <authorList>
            <person name="Branca A.L. A."/>
        </authorList>
    </citation>
    <scope>NUCLEOTIDE SEQUENCE</scope>
</reference>
<dbReference type="PANTHER" id="PTHR46640">
    <property type="entry name" value="TRIACYLGLYCEROL LIPASE, PUTATIVE (AFU_ORTHOLOGUE AFUA_6G06510)-RELATED"/>
    <property type="match status" value="1"/>
</dbReference>
<dbReference type="OrthoDB" id="426718at2759"/>